<dbReference type="Pfam" id="PF02541">
    <property type="entry name" value="Ppx-GppA"/>
    <property type="match status" value="1"/>
</dbReference>
<evidence type="ECO:0000313" key="5">
    <source>
        <dbReference type="Proteomes" id="UP000298805"/>
    </source>
</evidence>
<gene>
    <name evidence="2" type="ORF">C6V80_06005</name>
    <name evidence="3" type="ORF">EDC58_0225</name>
</gene>
<evidence type="ECO:0000259" key="1">
    <source>
        <dbReference type="Pfam" id="PF02541"/>
    </source>
</evidence>
<dbReference type="Gene3D" id="3.30.420.150">
    <property type="entry name" value="Exopolyphosphatase. Domain 2"/>
    <property type="match status" value="1"/>
</dbReference>
<reference evidence="5" key="1">
    <citation type="submission" date="2018-03" db="EMBL/GenBank/DDBJ databases">
        <title>A comparative analysis of the Nautiliaceae.</title>
        <authorList>
            <person name="Grosche A."/>
            <person name="Smedile F."/>
            <person name="Vetriani C."/>
        </authorList>
    </citation>
    <scope>NUCLEOTIDE SEQUENCE [LARGE SCALE GENOMIC DNA]</scope>
    <source>
        <strain evidence="5">TB6</strain>
    </source>
</reference>
<dbReference type="Proteomes" id="UP000272781">
    <property type="component" value="Unassembled WGS sequence"/>
</dbReference>
<protein>
    <submittedName>
        <fullName evidence="2 3">Phosphatase</fullName>
    </submittedName>
</protein>
<reference evidence="2" key="3">
    <citation type="submission" date="2019-06" db="EMBL/GenBank/DDBJ databases">
        <title>A comparative analysis of the Nautiliaceae.</title>
        <authorList>
            <person name="Grosche A."/>
            <person name="Smedile F."/>
            <person name="Vetriani C."/>
        </authorList>
    </citation>
    <scope>NUCLEOTIDE SEQUENCE</scope>
    <source>
        <strain evidence="2">TB6</strain>
    </source>
</reference>
<dbReference type="PANTHER" id="PTHR30005">
    <property type="entry name" value="EXOPOLYPHOSPHATASE"/>
    <property type="match status" value="1"/>
</dbReference>
<sequence>MIAIDLGSNTIRIVKWDCKTNEKIAEFEKIIKTADKLIQTKVISDEAIERIIQAINEAKEKMDFNDKIVAVATEALRLAKNANEVIKKVKEATGVEFRVITPEEEATYTTIAVENCLNKCGYDAKEFFLVDIGGGSTELILKHKDTILSQSYKIGIVTFTQKYKTPDAIKFAVKKEVAKFKDFIDLAFNTYRKPKIFTASSGTPTSIAALKKGMNYKTYDPKRINGTIVTPEDLDYWLEKLMKMEMKKREELVGVGRGDLIVSGIMIFREIFKITKYKECVVCDDGVREGVAISACKEA</sequence>
<dbReference type="RefSeq" id="WP_123351659.1">
    <property type="nucleotide sequence ID" value="NZ_CP027432.2"/>
</dbReference>
<dbReference type="InterPro" id="IPR003695">
    <property type="entry name" value="Ppx_GppA_N"/>
</dbReference>
<dbReference type="InterPro" id="IPR043129">
    <property type="entry name" value="ATPase_NBD"/>
</dbReference>
<dbReference type="EMBL" id="RJVK01000001">
    <property type="protein sequence ID" value="ROR40745.1"/>
    <property type="molecule type" value="Genomic_DNA"/>
</dbReference>
<proteinExistence type="predicted"/>
<organism evidence="3 4">
    <name type="scientific">Caminibacter pacificus</name>
    <dbReference type="NCBI Taxonomy" id="1424653"/>
    <lineage>
        <taxon>Bacteria</taxon>
        <taxon>Pseudomonadati</taxon>
        <taxon>Campylobacterota</taxon>
        <taxon>Epsilonproteobacteria</taxon>
        <taxon>Nautiliales</taxon>
        <taxon>Nautiliaceae</taxon>
        <taxon>Caminibacter</taxon>
    </lineage>
</organism>
<evidence type="ECO:0000313" key="4">
    <source>
        <dbReference type="Proteomes" id="UP000272781"/>
    </source>
</evidence>
<accession>A0AAJ4UYB0</accession>
<evidence type="ECO:0000313" key="2">
    <source>
        <dbReference type="EMBL" id="QCI28528.1"/>
    </source>
</evidence>
<name>A0AAJ4UYB0_9BACT</name>
<dbReference type="EMBL" id="CP027432">
    <property type="protein sequence ID" value="QCI28528.1"/>
    <property type="molecule type" value="Genomic_DNA"/>
</dbReference>
<feature type="domain" description="Ppx/GppA phosphatase N-terminal" evidence="1">
    <location>
        <begin position="24"/>
        <end position="296"/>
    </location>
</feature>
<dbReference type="SUPFAM" id="SSF53067">
    <property type="entry name" value="Actin-like ATPase domain"/>
    <property type="match status" value="2"/>
</dbReference>
<evidence type="ECO:0000313" key="3">
    <source>
        <dbReference type="EMBL" id="ROR40745.1"/>
    </source>
</evidence>
<dbReference type="InterPro" id="IPR050273">
    <property type="entry name" value="GppA/Ppx_hydrolase"/>
</dbReference>
<dbReference type="AlphaFoldDB" id="A0AAJ4UYB0"/>
<dbReference type="GO" id="GO:0016462">
    <property type="term" value="F:pyrophosphatase activity"/>
    <property type="evidence" value="ECO:0007669"/>
    <property type="project" value="TreeGrafter"/>
</dbReference>
<keyword evidence="5" id="KW-1185">Reference proteome</keyword>
<dbReference type="CDD" id="cd24054">
    <property type="entry name" value="ASKHA_NBD_AaPPX-GppA_MtPPX2-like"/>
    <property type="match status" value="1"/>
</dbReference>
<dbReference type="PANTHER" id="PTHR30005:SF0">
    <property type="entry name" value="RETROGRADE REGULATION PROTEIN 2"/>
    <property type="match status" value="1"/>
</dbReference>
<dbReference type="Gene3D" id="3.30.420.40">
    <property type="match status" value="1"/>
</dbReference>
<dbReference type="Proteomes" id="UP000298805">
    <property type="component" value="Chromosome"/>
</dbReference>
<reference evidence="3 4" key="2">
    <citation type="submission" date="2018-11" db="EMBL/GenBank/DDBJ databases">
        <title>Genomic Encyclopedia of Type Strains, Phase IV (KMG-IV): sequencing the most valuable type-strain genomes for metagenomic binning, comparative biology and taxonomic classification.</title>
        <authorList>
            <person name="Goeker M."/>
        </authorList>
    </citation>
    <scope>NUCLEOTIDE SEQUENCE [LARGE SCALE GENOMIC DNA]</scope>
    <source>
        <strain evidence="3 4">DSM 27783</strain>
    </source>
</reference>